<dbReference type="Proteomes" id="UP000291097">
    <property type="component" value="Unassembled WGS sequence"/>
</dbReference>
<keyword evidence="1" id="KW-0812">Transmembrane</keyword>
<proteinExistence type="predicted"/>
<comment type="caution">
    <text evidence="2">The sequence shown here is derived from an EMBL/GenBank/DDBJ whole genome shotgun (WGS) entry which is preliminary data.</text>
</comment>
<dbReference type="AlphaFoldDB" id="A0A482Y347"/>
<evidence type="ECO:0000313" key="2">
    <source>
        <dbReference type="EMBL" id="RZV06640.1"/>
    </source>
</evidence>
<protein>
    <submittedName>
        <fullName evidence="2">Uncharacterized protein</fullName>
    </submittedName>
</protein>
<evidence type="ECO:0000256" key="1">
    <source>
        <dbReference type="SAM" id="Phobius"/>
    </source>
</evidence>
<name>A0A482Y347_9EURY</name>
<reference evidence="2 3" key="1">
    <citation type="submission" date="2019-02" db="EMBL/GenBank/DDBJ databases">
        <title>Genomic Encyclopedia of Archaeal and Bacterial Type Strains, Phase II (KMG-II): from individual species to whole genera.</title>
        <authorList>
            <person name="Goeker M."/>
        </authorList>
    </citation>
    <scope>NUCLEOTIDE SEQUENCE [LARGE SCALE GENOMIC DNA]</scope>
    <source>
        <strain evidence="2 3">DSM 18328</strain>
    </source>
</reference>
<accession>A0A482Y347</accession>
<evidence type="ECO:0000313" key="3">
    <source>
        <dbReference type="Proteomes" id="UP000291097"/>
    </source>
</evidence>
<keyword evidence="1" id="KW-0472">Membrane</keyword>
<gene>
    <name evidence="2" type="ORF">BDK88_3662</name>
</gene>
<feature type="transmembrane region" description="Helical" evidence="1">
    <location>
        <begin position="41"/>
        <end position="62"/>
    </location>
</feature>
<dbReference type="EMBL" id="SHMP01000007">
    <property type="protein sequence ID" value="RZV06640.1"/>
    <property type="molecule type" value="Genomic_DNA"/>
</dbReference>
<sequence>MALIRRYTIAAGQIGRSRTVGSQTPATLIPGPRRSTIAMKALAYGIVIGFGSVVVEIGVRALRQWLERRRGG</sequence>
<keyword evidence="1" id="KW-1133">Transmembrane helix</keyword>
<organism evidence="2 3">
    <name type="scientific">Natrinema hispanicum</name>
    <dbReference type="NCBI Taxonomy" id="392421"/>
    <lineage>
        <taxon>Archaea</taxon>
        <taxon>Methanobacteriati</taxon>
        <taxon>Methanobacteriota</taxon>
        <taxon>Stenosarchaea group</taxon>
        <taxon>Halobacteria</taxon>
        <taxon>Halobacteriales</taxon>
        <taxon>Natrialbaceae</taxon>
        <taxon>Natrinema</taxon>
    </lineage>
</organism>